<evidence type="ECO:0000313" key="2">
    <source>
        <dbReference type="Proteomes" id="UP000234560"/>
    </source>
</evidence>
<dbReference type="EMBL" id="CP136958">
    <property type="protein sequence ID" value="WOT03224.1"/>
    <property type="molecule type" value="Genomic_DNA"/>
</dbReference>
<reference evidence="1" key="1">
    <citation type="submission" date="2017-12" db="EMBL/GenBank/DDBJ databases">
        <authorList>
            <person name="Thomas-White K."/>
            <person name="Wolfe A.J."/>
        </authorList>
    </citation>
    <scope>NUCLEOTIDE SEQUENCE</scope>
    <source>
        <strain evidence="1">UMB0763</strain>
    </source>
</reference>
<reference evidence="1" key="2">
    <citation type="submission" date="2023-10" db="EMBL/GenBank/DDBJ databases">
        <authorList>
            <person name="Choi B."/>
        </authorList>
    </citation>
    <scope>NUCLEOTIDE SEQUENCE</scope>
    <source>
        <strain evidence="1">UMB0763</strain>
    </source>
</reference>
<gene>
    <name evidence="1" type="ORF">CYJ47_05575</name>
</gene>
<protein>
    <recommendedName>
        <fullName evidence="3">YbjN domain-containing protein</fullName>
    </recommendedName>
</protein>
<organism evidence="1 2">
    <name type="scientific">Corynebacterium pyruviciproducens</name>
    <dbReference type="NCBI Taxonomy" id="598660"/>
    <lineage>
        <taxon>Bacteria</taxon>
        <taxon>Bacillati</taxon>
        <taxon>Actinomycetota</taxon>
        <taxon>Actinomycetes</taxon>
        <taxon>Mycobacteriales</taxon>
        <taxon>Corynebacteriaceae</taxon>
        <taxon>Corynebacterium</taxon>
    </lineage>
</organism>
<sequence>MIEPTEVTPERIVAASAAADVTLTPVAMPEAQGSPDQPQPSVWKVNLNGFDTLVVQLSPATTIVRADRRLNPAGNEVDDSTFTADYLAANTVNSRIYGVKALITDVDTDPVARIEYEILTGAGLTDQQLTAELHTAYTGVVASHGILAREASEIRRHL</sequence>
<accession>A0AAF0YTT9</accession>
<proteinExistence type="predicted"/>
<dbReference type="Proteomes" id="UP000234560">
    <property type="component" value="Chromosome"/>
</dbReference>
<name>A0AAF0YTT9_9CORY</name>
<evidence type="ECO:0000313" key="1">
    <source>
        <dbReference type="EMBL" id="WOT03224.1"/>
    </source>
</evidence>
<evidence type="ECO:0008006" key="3">
    <source>
        <dbReference type="Google" id="ProtNLM"/>
    </source>
</evidence>
<dbReference type="AlphaFoldDB" id="A0AAF0YTT9"/>
<dbReference type="RefSeq" id="WP_101678886.1">
    <property type="nucleotide sequence ID" value="NZ_CAMIHY010000067.1"/>
</dbReference>
<dbReference type="KEGG" id="cpyr:CYJ47_05575"/>